<feature type="chain" id="PRO_5020740206" description="ASST-domain-containing protein" evidence="3">
    <location>
        <begin position="34"/>
        <end position="688"/>
    </location>
</feature>
<protein>
    <recommendedName>
        <fullName evidence="6">ASST-domain-containing protein</fullName>
    </recommendedName>
</protein>
<dbReference type="Proteomes" id="UP000308549">
    <property type="component" value="Unassembled WGS sequence"/>
</dbReference>
<keyword evidence="2" id="KW-1133">Transmembrane helix</keyword>
<evidence type="ECO:0000313" key="5">
    <source>
        <dbReference type="Proteomes" id="UP000308549"/>
    </source>
</evidence>
<dbReference type="EMBL" id="NAJL01000001">
    <property type="protein sequence ID" value="TKA34304.1"/>
    <property type="molecule type" value="Genomic_DNA"/>
</dbReference>
<evidence type="ECO:0000256" key="3">
    <source>
        <dbReference type="SAM" id="SignalP"/>
    </source>
</evidence>
<keyword evidence="2" id="KW-0812">Transmembrane</keyword>
<evidence type="ECO:0000256" key="2">
    <source>
        <dbReference type="SAM" id="Phobius"/>
    </source>
</evidence>
<keyword evidence="2" id="KW-0472">Membrane</keyword>
<sequence length="688" mass="76249">MPFLSRGKQSWMGRSLGGLWCFCLLVFLQVAQAQLNNKTSPTSQFRSRPDLHAPIIEFKVLQPELVTPGYIFLAPYRNVDPGPYIYDNEGNLVWSGAGSSGPKTAHAPRVCTYKGRDHLCYFQGEQHQGFARGHGVIMDQNYRIVKTVESSGAGASSDMHEYKMTPFSNGTTVLMTVYQPRQYDLTTNPRFNVHQGMGWIVEGVFQEVEIETGKVVFEWRSLDHVDPGLSWTMPGTTDTSGDGLHEKSPWDYFHINSIDKNVDGDYLISARHVSAIYKLSGKDGSIMWQMGGNAPTLHTTNFVFSYQHHARWMSENSTHTTLSFYDNGSNTFNRTAEFSHGWIIEIDHEKGEATMIQEFGAPEPEGGLMSGSQGNMQMLPNGGCHIGWGEHSYFSEHLPDGTCVQYGILAQRPSNVMTYRSNKYNWTAQPLTKPALWTYSWLGEKMVSFVSWNGATEVRTWNFYTAANSSGPWTYAGHATKRGFETEFHSANVAEWTYAEALDAYDRPLETSAIARTFQPSESLVQHCNDRGCDKSSKAEHDDHTAYDAQVTVDSKYLSPNRGFNTSHYFADSVPANTNASFVSPSYHGDGSSIDNITTSGYGTPPQRGGSSSIGVGICSFLLGAAAMVLLSFLRTRGTFRSFEPLADKVSKSAFDWKALGKYSRVRDKEVEGLESGSPGSAGADPNV</sequence>
<gene>
    <name evidence="4" type="ORF">B0A50_00284</name>
</gene>
<evidence type="ECO:0008006" key="6">
    <source>
        <dbReference type="Google" id="ProtNLM"/>
    </source>
</evidence>
<dbReference type="InterPro" id="IPR053143">
    <property type="entry name" value="Arylsulfate_ST"/>
</dbReference>
<reference evidence="4 5" key="1">
    <citation type="submission" date="2017-03" db="EMBL/GenBank/DDBJ databases">
        <title>Genomes of endolithic fungi from Antarctica.</title>
        <authorList>
            <person name="Coleine C."/>
            <person name="Masonjones S."/>
            <person name="Stajich J.E."/>
        </authorList>
    </citation>
    <scope>NUCLEOTIDE SEQUENCE [LARGE SCALE GENOMIC DNA]</scope>
    <source>
        <strain evidence="4 5">CCFEE 6315</strain>
    </source>
</reference>
<comment type="caution">
    <text evidence="4">The sequence shown here is derived from an EMBL/GenBank/DDBJ whole genome shotgun (WGS) entry which is preliminary data.</text>
</comment>
<feature type="region of interest" description="Disordered" evidence="1">
    <location>
        <begin position="668"/>
        <end position="688"/>
    </location>
</feature>
<feature type="signal peptide" evidence="3">
    <location>
        <begin position="1"/>
        <end position="33"/>
    </location>
</feature>
<feature type="transmembrane region" description="Helical" evidence="2">
    <location>
        <begin position="614"/>
        <end position="634"/>
    </location>
</feature>
<dbReference type="AlphaFoldDB" id="A0A4U0UFR0"/>
<evidence type="ECO:0000256" key="1">
    <source>
        <dbReference type="SAM" id="MobiDB-lite"/>
    </source>
</evidence>
<dbReference type="InterPro" id="IPR039535">
    <property type="entry name" value="ASST-like"/>
</dbReference>
<dbReference type="OrthoDB" id="5427350at2759"/>
<accession>A0A4U0UFR0</accession>
<keyword evidence="5" id="KW-1185">Reference proteome</keyword>
<keyword evidence="3" id="KW-0732">Signal</keyword>
<name>A0A4U0UFR0_9PEZI</name>
<dbReference type="PANTHER" id="PTHR35340">
    <property type="entry name" value="PQQ ENZYME REPEAT PROTEIN-RELATED"/>
    <property type="match status" value="1"/>
</dbReference>
<dbReference type="PANTHER" id="PTHR35340:SF9">
    <property type="entry name" value="ASST-DOMAIN-CONTAINING PROTEIN"/>
    <property type="match status" value="1"/>
</dbReference>
<organism evidence="4 5">
    <name type="scientific">Salinomyces thailandicus</name>
    <dbReference type="NCBI Taxonomy" id="706561"/>
    <lineage>
        <taxon>Eukaryota</taxon>
        <taxon>Fungi</taxon>
        <taxon>Dikarya</taxon>
        <taxon>Ascomycota</taxon>
        <taxon>Pezizomycotina</taxon>
        <taxon>Dothideomycetes</taxon>
        <taxon>Dothideomycetidae</taxon>
        <taxon>Mycosphaerellales</taxon>
        <taxon>Teratosphaeriaceae</taxon>
        <taxon>Salinomyces</taxon>
    </lineage>
</organism>
<evidence type="ECO:0000313" key="4">
    <source>
        <dbReference type="EMBL" id="TKA34304.1"/>
    </source>
</evidence>
<dbReference type="Pfam" id="PF14269">
    <property type="entry name" value="Arylsulfotran_2"/>
    <property type="match status" value="1"/>
</dbReference>
<proteinExistence type="predicted"/>